<protein>
    <recommendedName>
        <fullName evidence="2">YkgJ family cysteine cluster protein</fullName>
    </recommendedName>
</protein>
<gene>
    <name evidence="1" type="ORF">LCGC14_1077200</name>
</gene>
<evidence type="ECO:0000313" key="1">
    <source>
        <dbReference type="EMBL" id="KKN06439.1"/>
    </source>
</evidence>
<accession>A0A0F9ML89</accession>
<organism evidence="1">
    <name type="scientific">marine sediment metagenome</name>
    <dbReference type="NCBI Taxonomy" id="412755"/>
    <lineage>
        <taxon>unclassified sequences</taxon>
        <taxon>metagenomes</taxon>
        <taxon>ecological metagenomes</taxon>
    </lineage>
</organism>
<reference evidence="1" key="1">
    <citation type="journal article" date="2015" name="Nature">
        <title>Complex archaea that bridge the gap between prokaryotes and eukaryotes.</title>
        <authorList>
            <person name="Spang A."/>
            <person name="Saw J.H."/>
            <person name="Jorgensen S.L."/>
            <person name="Zaremba-Niedzwiedzka K."/>
            <person name="Martijn J."/>
            <person name="Lind A.E."/>
            <person name="van Eijk R."/>
            <person name="Schleper C."/>
            <person name="Guy L."/>
            <person name="Ettema T.J."/>
        </authorList>
    </citation>
    <scope>NUCLEOTIDE SEQUENCE</scope>
</reference>
<dbReference type="EMBL" id="LAZR01004691">
    <property type="protein sequence ID" value="KKN06439.1"/>
    <property type="molecule type" value="Genomic_DNA"/>
</dbReference>
<dbReference type="Pfam" id="PF03692">
    <property type="entry name" value="CxxCxxCC"/>
    <property type="match status" value="1"/>
</dbReference>
<dbReference type="PANTHER" id="PTHR35866">
    <property type="entry name" value="PUTATIVE-RELATED"/>
    <property type="match status" value="1"/>
</dbReference>
<sequence length="203" mass="23402">MVSEKQLKFSCTICGNCCKDKNTLVNVTYSDILRIKNSLHLNLNEILEIIGFYVLNQGISKEDQRKMVISPIESEKGLAFVGLMKNSNGCCLFYDEENKKCSIYALRPMFCRSFPFSFQKLKDKNKKKIKIFYTEKAKQFCPGIGPEAPNINNNYWINLGNNIIEDLKRNQIVIKDWNDKIRKGGISPSVKNFLQIISNLNER</sequence>
<evidence type="ECO:0008006" key="2">
    <source>
        <dbReference type="Google" id="ProtNLM"/>
    </source>
</evidence>
<dbReference type="PANTHER" id="PTHR35866:SF1">
    <property type="entry name" value="YKGJ FAMILY CYSTEINE CLUSTER PROTEIN"/>
    <property type="match status" value="1"/>
</dbReference>
<comment type="caution">
    <text evidence="1">The sequence shown here is derived from an EMBL/GenBank/DDBJ whole genome shotgun (WGS) entry which is preliminary data.</text>
</comment>
<dbReference type="AlphaFoldDB" id="A0A0F9ML89"/>
<name>A0A0F9ML89_9ZZZZ</name>
<proteinExistence type="predicted"/>
<dbReference type="InterPro" id="IPR005358">
    <property type="entry name" value="Puta_zinc/iron-chelating_dom"/>
</dbReference>